<accession>A0A4E0QYJ4</accession>
<name>A0A4E0QYJ4_FASHE</name>
<evidence type="ECO:0000313" key="2">
    <source>
        <dbReference type="Proteomes" id="UP000230066"/>
    </source>
</evidence>
<comment type="caution">
    <text evidence="1">The sequence shown here is derived from an EMBL/GenBank/DDBJ whole genome shotgun (WGS) entry which is preliminary data.</text>
</comment>
<organism evidence="1 2">
    <name type="scientific">Fasciola hepatica</name>
    <name type="common">Liver fluke</name>
    <dbReference type="NCBI Taxonomy" id="6192"/>
    <lineage>
        <taxon>Eukaryota</taxon>
        <taxon>Metazoa</taxon>
        <taxon>Spiralia</taxon>
        <taxon>Lophotrochozoa</taxon>
        <taxon>Platyhelminthes</taxon>
        <taxon>Trematoda</taxon>
        <taxon>Digenea</taxon>
        <taxon>Plagiorchiida</taxon>
        <taxon>Echinostomata</taxon>
        <taxon>Echinostomatoidea</taxon>
        <taxon>Fasciolidae</taxon>
        <taxon>Fasciola</taxon>
    </lineage>
</organism>
<dbReference type="Proteomes" id="UP000230066">
    <property type="component" value="Unassembled WGS sequence"/>
</dbReference>
<dbReference type="EMBL" id="JXXN02011789">
    <property type="protein sequence ID" value="THD18436.1"/>
    <property type="molecule type" value="Genomic_DNA"/>
</dbReference>
<evidence type="ECO:0000313" key="1">
    <source>
        <dbReference type="EMBL" id="THD18436.1"/>
    </source>
</evidence>
<keyword evidence="2" id="KW-1185">Reference proteome</keyword>
<gene>
    <name evidence="1" type="ORF">D915_011076</name>
</gene>
<dbReference type="AlphaFoldDB" id="A0A4E0QYJ4"/>
<protein>
    <submittedName>
        <fullName evidence="1">Uncharacterized protein</fullName>
    </submittedName>
</protein>
<reference evidence="1" key="1">
    <citation type="submission" date="2019-03" db="EMBL/GenBank/DDBJ databases">
        <title>Improved annotation for the trematode Fasciola hepatica.</title>
        <authorList>
            <person name="Choi Y.-J."/>
            <person name="Martin J."/>
            <person name="Mitreva M."/>
        </authorList>
    </citation>
    <scope>NUCLEOTIDE SEQUENCE [LARGE SCALE GENOMIC DNA]</scope>
</reference>
<proteinExistence type="predicted"/>
<sequence length="70" mass="8239">MEGLRRRRVVENLQKLKKIIDLPSTKEEMIKELYGIKVRGHSHGEMCTSRFGLPTYTKICINICRSKKIY</sequence>